<evidence type="ECO:0000313" key="8">
    <source>
        <dbReference type="EMBL" id="KAG6793661.1"/>
    </source>
</evidence>
<dbReference type="GO" id="GO:0005634">
    <property type="term" value="C:nucleus"/>
    <property type="evidence" value="ECO:0007669"/>
    <property type="project" value="UniProtKB-SubCell"/>
</dbReference>
<keyword evidence="3 5" id="KW-0238">DNA-binding</keyword>
<dbReference type="GO" id="GO:0006351">
    <property type="term" value="P:DNA-templated transcription"/>
    <property type="evidence" value="ECO:0007669"/>
    <property type="project" value="InterPro"/>
</dbReference>
<evidence type="ECO:0000256" key="5">
    <source>
        <dbReference type="RuleBase" id="RU369040"/>
    </source>
</evidence>
<organism evidence="8 9">
    <name type="scientific">Populus tomentosa</name>
    <name type="common">Chinese white poplar</name>
    <dbReference type="NCBI Taxonomy" id="118781"/>
    <lineage>
        <taxon>Eukaryota</taxon>
        <taxon>Viridiplantae</taxon>
        <taxon>Streptophyta</taxon>
        <taxon>Embryophyta</taxon>
        <taxon>Tracheophyta</taxon>
        <taxon>Spermatophyta</taxon>
        <taxon>Magnoliopsida</taxon>
        <taxon>eudicotyledons</taxon>
        <taxon>Gunneridae</taxon>
        <taxon>Pentapetalae</taxon>
        <taxon>rosids</taxon>
        <taxon>fabids</taxon>
        <taxon>Malpighiales</taxon>
        <taxon>Salicaceae</taxon>
        <taxon>Saliceae</taxon>
        <taxon>Populus</taxon>
    </lineage>
</organism>
<evidence type="ECO:0000313" key="9">
    <source>
        <dbReference type="Proteomes" id="UP000886885"/>
    </source>
</evidence>
<keyword evidence="9" id="KW-1185">Reference proteome</keyword>
<keyword evidence="4 5" id="KW-0804">Transcription</keyword>
<dbReference type="GO" id="GO:0009742">
    <property type="term" value="P:brassinosteroid mediated signaling pathway"/>
    <property type="evidence" value="ECO:0007669"/>
    <property type="project" value="UniProtKB-UniRule"/>
</dbReference>
<dbReference type="GO" id="GO:0003700">
    <property type="term" value="F:DNA-binding transcription factor activity"/>
    <property type="evidence" value="ECO:0007669"/>
    <property type="project" value="UniProtKB-UniRule"/>
</dbReference>
<dbReference type="PANTHER" id="PTHR31506:SF4">
    <property type="entry name" value="BES1_BZR1 PLANT TRANSCRIPTION FACTOR N-TERMINAL DOMAIN-CONTAINING PROTEIN"/>
    <property type="match status" value="1"/>
</dbReference>
<evidence type="ECO:0000256" key="2">
    <source>
        <dbReference type="ARBA" id="ARBA00023015"/>
    </source>
</evidence>
<evidence type="ECO:0000259" key="7">
    <source>
        <dbReference type="Pfam" id="PF05687"/>
    </source>
</evidence>
<feature type="domain" description="BES1/BZR1 plant transcription factor N-terminal" evidence="7">
    <location>
        <begin position="13"/>
        <end position="101"/>
    </location>
</feature>
<dbReference type="GO" id="GO:0003677">
    <property type="term" value="F:DNA binding"/>
    <property type="evidence" value="ECO:0007669"/>
    <property type="project" value="UniProtKB-UniRule"/>
</dbReference>
<keyword evidence="5" id="KW-1070">Brassinosteroid signaling pathway</keyword>
<keyword evidence="2 5" id="KW-0805">Transcription regulation</keyword>
<evidence type="ECO:0000256" key="6">
    <source>
        <dbReference type="SAM" id="MobiDB-lite"/>
    </source>
</evidence>
<evidence type="ECO:0000256" key="4">
    <source>
        <dbReference type="ARBA" id="ARBA00023163"/>
    </source>
</evidence>
<reference evidence="8" key="1">
    <citation type="journal article" date="2020" name="bioRxiv">
        <title>Hybrid origin of Populus tomentosa Carr. identified through genome sequencing and phylogenomic analysis.</title>
        <authorList>
            <person name="An X."/>
            <person name="Gao K."/>
            <person name="Chen Z."/>
            <person name="Li J."/>
            <person name="Yang X."/>
            <person name="Yang X."/>
            <person name="Zhou J."/>
            <person name="Guo T."/>
            <person name="Zhao T."/>
            <person name="Huang S."/>
            <person name="Miao D."/>
            <person name="Khan W.U."/>
            <person name="Rao P."/>
            <person name="Ye M."/>
            <person name="Lei B."/>
            <person name="Liao W."/>
            <person name="Wang J."/>
            <person name="Ji L."/>
            <person name="Li Y."/>
            <person name="Guo B."/>
            <person name="Mustafa N.S."/>
            <person name="Li S."/>
            <person name="Yun Q."/>
            <person name="Keller S.R."/>
            <person name="Mao J."/>
            <person name="Zhang R."/>
            <person name="Strauss S.H."/>
        </authorList>
    </citation>
    <scope>NUCLEOTIDE SEQUENCE</scope>
    <source>
        <strain evidence="8">GM15</strain>
        <tissue evidence="8">Leaf</tissue>
    </source>
</reference>
<dbReference type="InterPro" id="IPR033264">
    <property type="entry name" value="BZR"/>
</dbReference>
<evidence type="ECO:0000256" key="3">
    <source>
        <dbReference type="ARBA" id="ARBA00023125"/>
    </source>
</evidence>
<dbReference type="Pfam" id="PF05687">
    <property type="entry name" value="BES1_N"/>
    <property type="match status" value="1"/>
</dbReference>
<comment type="function">
    <text evidence="5">Functions in brassinosteroid signaling. May function as transcriptional repressor.</text>
</comment>
<feature type="compositionally biased region" description="Low complexity" evidence="6">
    <location>
        <begin position="1"/>
        <end position="13"/>
    </location>
</feature>
<sequence>MKRDGSSTSSSGRSESDKERTKLRERQRRAITTRIFHGIRKYGGYQLSPRSDINQVLRELAKEAGWVVEPDGTTYRYKVVSRCPTCGVIPNTSTNTTPTTSSTVIACGGGGGGGGGGDCCPTTSPRCNIDPTMINPYNNNSHAGSTSLYGHEHGYAGSCTGDVDSNNPLAFYMYNGLASGLHHPSTVTAAAAIIGGGMKVQVPSQQQLQGTYIQEARASNQNTPLGSEDQ</sequence>
<evidence type="ECO:0000256" key="1">
    <source>
        <dbReference type="ARBA" id="ARBA00005909"/>
    </source>
</evidence>
<proteinExistence type="inferred from homology"/>
<dbReference type="Proteomes" id="UP000886885">
    <property type="component" value="Chromosome 1A"/>
</dbReference>
<name>A0A8X8DKJ1_POPTO</name>
<dbReference type="InterPro" id="IPR008540">
    <property type="entry name" value="BES1_N"/>
</dbReference>
<comment type="caution">
    <text evidence="8">The sequence shown here is derived from an EMBL/GenBank/DDBJ whole genome shotgun (WGS) entry which is preliminary data.</text>
</comment>
<feature type="compositionally biased region" description="Basic and acidic residues" evidence="6">
    <location>
        <begin position="14"/>
        <end position="24"/>
    </location>
</feature>
<feature type="region of interest" description="Disordered" evidence="6">
    <location>
        <begin position="1"/>
        <end position="27"/>
    </location>
</feature>
<gene>
    <name evidence="8" type="ORF">POTOM_002876</name>
</gene>
<dbReference type="PANTHER" id="PTHR31506">
    <property type="entry name" value="BES1/BZR1 HOMOLOG PROTEIN 3-RELATED"/>
    <property type="match status" value="1"/>
</dbReference>
<dbReference type="AlphaFoldDB" id="A0A8X8DKJ1"/>
<accession>A0A8X8DKJ1</accession>
<comment type="similarity">
    <text evidence="1 5">Belongs to the BZR/LAT61 family.</text>
</comment>
<protein>
    <recommendedName>
        <fullName evidence="5">Protein BZR1 homolog</fullName>
    </recommendedName>
    <alternativeName>
        <fullName evidence="5">Protein BRASSINAZOLE-RESISTANT 1 homolog</fullName>
    </alternativeName>
</protein>
<dbReference type="OrthoDB" id="1907033at2759"/>
<dbReference type="EMBL" id="JAAWWB010000001">
    <property type="protein sequence ID" value="KAG6793661.1"/>
    <property type="molecule type" value="Genomic_DNA"/>
</dbReference>
<comment type="subcellular location">
    <subcellularLocation>
        <location evidence="5">Nucleus</location>
    </subcellularLocation>
</comment>